<dbReference type="Gene3D" id="3.40.109.10">
    <property type="entry name" value="NADH Oxidase"/>
    <property type="match status" value="1"/>
</dbReference>
<keyword evidence="1" id="KW-1133">Transmembrane helix</keyword>
<dbReference type="Proteomes" id="UP001529235">
    <property type="component" value="Unassembled WGS sequence"/>
</dbReference>
<keyword evidence="1" id="KW-0812">Transmembrane</keyword>
<comment type="caution">
    <text evidence="3">The sequence shown here is derived from an EMBL/GenBank/DDBJ whole genome shotgun (WGS) entry which is preliminary data.</text>
</comment>
<evidence type="ECO:0000259" key="2">
    <source>
        <dbReference type="Pfam" id="PF00881"/>
    </source>
</evidence>
<keyword evidence="1" id="KW-0472">Membrane</keyword>
<dbReference type="NCBIfam" id="TIGR03605">
    <property type="entry name" value="antibiot_sagB"/>
    <property type="match status" value="1"/>
</dbReference>
<dbReference type="AlphaFoldDB" id="A0ABD4Z3J8"/>
<dbReference type="Pfam" id="PF00881">
    <property type="entry name" value="Nitroreductase"/>
    <property type="match status" value="1"/>
</dbReference>
<reference evidence="3 4" key="1">
    <citation type="submission" date="2023-05" db="EMBL/GenBank/DDBJ databases">
        <title>A new hyperthermophilic archaea 'Ignisphaera cupida' sp. nov. and description of the family 'Ignisphaeraceae' fam. nov.</title>
        <authorList>
            <person name="Podosokorskaya O.A."/>
            <person name="Elcheninov A.G."/>
            <person name="Klukina A."/>
            <person name="Merkel A.Y."/>
        </authorList>
    </citation>
    <scope>NUCLEOTIDE SEQUENCE [LARGE SCALE GENOMIC DNA]</scope>
    <source>
        <strain evidence="3 4">4213-co</strain>
    </source>
</reference>
<dbReference type="InterPro" id="IPR000415">
    <property type="entry name" value="Nitroreductase-like"/>
</dbReference>
<evidence type="ECO:0000313" key="3">
    <source>
        <dbReference type="EMBL" id="MDK6027891.1"/>
    </source>
</evidence>
<accession>A0ABD4Z3J8</accession>
<dbReference type="SUPFAM" id="SSF55469">
    <property type="entry name" value="FMN-dependent nitroreductase-like"/>
    <property type="match status" value="1"/>
</dbReference>
<dbReference type="EMBL" id="JASNVW010000001">
    <property type="protein sequence ID" value="MDK6027891.1"/>
    <property type="molecule type" value="Genomic_DNA"/>
</dbReference>
<keyword evidence="4" id="KW-1185">Reference proteome</keyword>
<sequence length="279" mass="31704">MIKIELLAHVIGICLTIAIIVYILATYFLASRGAQLAPTPPLHEQPSEIRRVGDRIYLPLPRKITNVSVEEAILWRRSIREYRQEPLTILQLSMLLWAAYGVTDTVWGFRASPSAGATYPLEVYVVVGEKCVVIDNKTYLEAGIYKYDVYTHSLRLVKKGDFREELYRAALHQDWVRDAAINIVITAVFERTTRIYGERGAVRYVPMEVGHLGQNVYLMATAMGLGTVVVGAFYDNEVVKILSAPLEEVPMYIIPVGVPKTLRKTSFEEIQNFIERNRR</sequence>
<organism evidence="3 4">
    <name type="scientific">Ignisphaera cupida</name>
    <dbReference type="NCBI Taxonomy" id="3050454"/>
    <lineage>
        <taxon>Archaea</taxon>
        <taxon>Thermoproteota</taxon>
        <taxon>Thermoprotei</taxon>
        <taxon>Desulfurococcales</taxon>
        <taxon>Desulfurococcaceae</taxon>
        <taxon>Ignisphaera</taxon>
    </lineage>
</organism>
<dbReference type="RefSeq" id="WP_285272870.1">
    <property type="nucleotide sequence ID" value="NZ_JASNVW010000001.1"/>
</dbReference>
<dbReference type="PANTHER" id="PTHR43745:SF2">
    <property type="entry name" value="NITROREDUCTASE MJ1384-RELATED"/>
    <property type="match status" value="1"/>
</dbReference>
<name>A0ABD4Z3J8_9CREN</name>
<evidence type="ECO:0000313" key="4">
    <source>
        <dbReference type="Proteomes" id="UP001529235"/>
    </source>
</evidence>
<dbReference type="CDD" id="cd02142">
    <property type="entry name" value="McbC_SagB-like_oxidoreductase"/>
    <property type="match status" value="1"/>
</dbReference>
<dbReference type="PANTHER" id="PTHR43745">
    <property type="entry name" value="NITROREDUCTASE MJ1384-RELATED"/>
    <property type="match status" value="1"/>
</dbReference>
<gene>
    <name evidence="3" type="ORF">QPL79_00730</name>
</gene>
<feature type="transmembrane region" description="Helical" evidence="1">
    <location>
        <begin position="6"/>
        <end position="30"/>
    </location>
</feature>
<protein>
    <submittedName>
        <fullName evidence="3">SagB/ThcOx family dehydrogenase</fullName>
    </submittedName>
</protein>
<dbReference type="InterPro" id="IPR029479">
    <property type="entry name" value="Nitroreductase"/>
</dbReference>
<evidence type="ECO:0000256" key="1">
    <source>
        <dbReference type="SAM" id="Phobius"/>
    </source>
</evidence>
<dbReference type="InterPro" id="IPR052544">
    <property type="entry name" value="Bacteriocin_Proc_Enz"/>
</dbReference>
<dbReference type="InterPro" id="IPR020051">
    <property type="entry name" value="SagB-type_dehydrogenase"/>
</dbReference>
<feature type="domain" description="Nitroreductase" evidence="2">
    <location>
        <begin position="73"/>
        <end position="257"/>
    </location>
</feature>
<proteinExistence type="predicted"/>